<gene>
    <name evidence="1" type="ORF">MRATA1EN1_LOCUS22791</name>
</gene>
<organism evidence="1 2">
    <name type="scientific">Rangifer tarandus platyrhynchus</name>
    <name type="common">Svalbard reindeer</name>
    <dbReference type="NCBI Taxonomy" id="3082113"/>
    <lineage>
        <taxon>Eukaryota</taxon>
        <taxon>Metazoa</taxon>
        <taxon>Chordata</taxon>
        <taxon>Craniata</taxon>
        <taxon>Vertebrata</taxon>
        <taxon>Euteleostomi</taxon>
        <taxon>Mammalia</taxon>
        <taxon>Eutheria</taxon>
        <taxon>Laurasiatheria</taxon>
        <taxon>Artiodactyla</taxon>
        <taxon>Ruminantia</taxon>
        <taxon>Pecora</taxon>
        <taxon>Cervidae</taxon>
        <taxon>Odocoileinae</taxon>
        <taxon>Rangifer</taxon>
    </lineage>
</organism>
<name>A0ABN8ZJ92_RANTA</name>
<accession>A0ABN8ZJ92</accession>
<protein>
    <submittedName>
        <fullName evidence="1">Uncharacterized protein</fullName>
    </submittedName>
</protein>
<keyword evidence="2" id="KW-1185">Reference proteome</keyword>
<dbReference type="EMBL" id="OX460345">
    <property type="protein sequence ID" value="CAI9173829.1"/>
    <property type="molecule type" value="Genomic_DNA"/>
</dbReference>
<sequence length="96" mass="10393">MLCLLKTQDEAPEPAEPPCLLLGPALQRRCPIRAEEGETEGARGGVCGVSDPGHCTGRALTRTLLRASLWSRHPWPPLHSELRCAVRSWGEAAVKA</sequence>
<evidence type="ECO:0000313" key="2">
    <source>
        <dbReference type="Proteomes" id="UP001176941"/>
    </source>
</evidence>
<dbReference type="Proteomes" id="UP001176941">
    <property type="component" value="Chromosome 34"/>
</dbReference>
<proteinExistence type="predicted"/>
<reference evidence="1" key="1">
    <citation type="submission" date="2023-04" db="EMBL/GenBank/DDBJ databases">
        <authorList>
            <consortium name="ELIXIR-Norway"/>
        </authorList>
    </citation>
    <scope>NUCLEOTIDE SEQUENCE [LARGE SCALE GENOMIC DNA]</scope>
</reference>
<evidence type="ECO:0000313" key="1">
    <source>
        <dbReference type="EMBL" id="CAI9173829.1"/>
    </source>
</evidence>